<dbReference type="PANTHER" id="PTHR34584:SF1">
    <property type="entry name" value="NA(+)_H(+) ANTIPORTER SUBUNIT E1"/>
    <property type="match status" value="1"/>
</dbReference>
<dbReference type="RefSeq" id="WP_190424325.1">
    <property type="nucleotide sequence ID" value="NZ_JAAOCA010000032.1"/>
</dbReference>
<dbReference type="Pfam" id="PF01899">
    <property type="entry name" value="MNHE"/>
    <property type="match status" value="1"/>
</dbReference>
<dbReference type="EMBL" id="JAAOCA010000032">
    <property type="protein sequence ID" value="MBD1601253.1"/>
    <property type="molecule type" value="Genomic_DNA"/>
</dbReference>
<accession>A0ABR7Z7F6</accession>
<dbReference type="Proteomes" id="UP000805841">
    <property type="component" value="Unassembled WGS sequence"/>
</dbReference>
<name>A0ABR7Z7F6_9PSED</name>
<dbReference type="NCBIfam" id="NF006520">
    <property type="entry name" value="PRK08965.1-4"/>
    <property type="match status" value="1"/>
</dbReference>
<comment type="caution">
    <text evidence="8">The sequence shown here is derived from an EMBL/GenBank/DDBJ whole genome shotgun (WGS) entry which is preliminary data.</text>
</comment>
<evidence type="ECO:0000256" key="7">
    <source>
        <dbReference type="SAM" id="Phobius"/>
    </source>
</evidence>
<evidence type="ECO:0000256" key="6">
    <source>
        <dbReference type="ARBA" id="ARBA00023136"/>
    </source>
</evidence>
<keyword evidence="9" id="KW-1185">Reference proteome</keyword>
<evidence type="ECO:0000256" key="3">
    <source>
        <dbReference type="ARBA" id="ARBA00022475"/>
    </source>
</evidence>
<protein>
    <submittedName>
        <fullName evidence="8">Na+/H+ antiporter subunit E</fullName>
    </submittedName>
</protein>
<keyword evidence="5 7" id="KW-1133">Transmembrane helix</keyword>
<comment type="subcellular location">
    <subcellularLocation>
        <location evidence="1">Cell membrane</location>
        <topology evidence="1">Multi-pass membrane protein</topology>
    </subcellularLocation>
</comment>
<proteinExistence type="inferred from homology"/>
<dbReference type="PIRSF" id="PIRSF019239">
    <property type="entry name" value="MrpE"/>
    <property type="match status" value="1"/>
</dbReference>
<organism evidence="8 9">
    <name type="scientific">Pseudomonas typographi</name>
    <dbReference type="NCBI Taxonomy" id="2715964"/>
    <lineage>
        <taxon>Bacteria</taxon>
        <taxon>Pseudomonadati</taxon>
        <taxon>Pseudomonadota</taxon>
        <taxon>Gammaproteobacteria</taxon>
        <taxon>Pseudomonadales</taxon>
        <taxon>Pseudomonadaceae</taxon>
        <taxon>Pseudomonas</taxon>
    </lineage>
</organism>
<dbReference type="InterPro" id="IPR002758">
    <property type="entry name" value="Cation_antiport_E"/>
</dbReference>
<gene>
    <name evidence="8" type="ORF">HAQ05_21475</name>
</gene>
<keyword evidence="4 7" id="KW-0812">Transmembrane</keyword>
<keyword evidence="3" id="KW-1003">Cell membrane</keyword>
<sequence>MNRWLPTPWLSLGLWALWLVLNASLSTGHLLLGALIGWGAPRLMAPLRPRHARIARPWLIVRLLARVAIDMVHANLQVLGTVLGPQPSHSRFVSIPLALRDPHALAALAAICAVVPGTVWSQLSADRSTLLMHVLVLVGDEAAFIRRFKATYEQPLLEIFP</sequence>
<evidence type="ECO:0000256" key="4">
    <source>
        <dbReference type="ARBA" id="ARBA00022692"/>
    </source>
</evidence>
<reference evidence="8 9" key="1">
    <citation type="journal article" date="2020" name="Insects">
        <title>Bacteria Belonging to Pseudomonas typographi sp. nov. from the Bark Beetle Ips typographus Have Genomic Potential to Aid in the Host Ecology.</title>
        <authorList>
            <person name="Peral-Aranega E."/>
            <person name="Saati-Santamaria Z."/>
            <person name="Kolarik M."/>
            <person name="Rivas R."/>
            <person name="Garcia-Fraile P."/>
        </authorList>
    </citation>
    <scope>NUCLEOTIDE SEQUENCE [LARGE SCALE GENOMIC DNA]</scope>
    <source>
        <strain evidence="8 9">CA3A</strain>
    </source>
</reference>
<evidence type="ECO:0000256" key="1">
    <source>
        <dbReference type="ARBA" id="ARBA00004651"/>
    </source>
</evidence>
<evidence type="ECO:0000256" key="2">
    <source>
        <dbReference type="ARBA" id="ARBA00006228"/>
    </source>
</evidence>
<evidence type="ECO:0000313" key="9">
    <source>
        <dbReference type="Proteomes" id="UP000805841"/>
    </source>
</evidence>
<evidence type="ECO:0000313" key="8">
    <source>
        <dbReference type="EMBL" id="MBD1601253.1"/>
    </source>
</evidence>
<comment type="similarity">
    <text evidence="2">Belongs to the CPA3 antiporters (TC 2.A.63) subunit E family.</text>
</comment>
<evidence type="ECO:0000256" key="5">
    <source>
        <dbReference type="ARBA" id="ARBA00022989"/>
    </source>
</evidence>
<dbReference type="PANTHER" id="PTHR34584">
    <property type="entry name" value="NA(+)/H(+) ANTIPORTER SUBUNIT E1"/>
    <property type="match status" value="1"/>
</dbReference>
<feature type="transmembrane region" description="Helical" evidence="7">
    <location>
        <begin position="12"/>
        <end position="38"/>
    </location>
</feature>
<keyword evidence="6 7" id="KW-0472">Membrane</keyword>